<sequence length="275" mass="32084">MNTSQVMIHHNYYHKFPQVSPVDARNVTSSNSNNFNQIPSIKLPFPPTIRASDIAKKRLRSRICSKSPNAFFIYRKAFVDQLSNFKKNNKLKMTEVSRLVSSHWKMESKQVKIAYEEIAKQVEQELNNIRNKDLVYTDDFDTESVNYEENCCDELTTATTYENDYNDNNDNIQQLQRNDYNSEEFTSYHSPISESGFELNCDDSNLLTPPICGEMVYNDYNDYIIQYQQNEFNLYESFLKANEISTPNSSSTCVSYPIPEDRGLDYYLGYFDNLS</sequence>
<dbReference type="Gene3D" id="1.10.30.10">
    <property type="entry name" value="High mobility group box domain"/>
    <property type="match status" value="1"/>
</dbReference>
<dbReference type="InterPro" id="IPR009071">
    <property type="entry name" value="HMG_box_dom"/>
</dbReference>
<gene>
    <name evidence="2" type="ORF">C1645_800595</name>
</gene>
<evidence type="ECO:0000313" key="3">
    <source>
        <dbReference type="Proteomes" id="UP000265703"/>
    </source>
</evidence>
<name>A0A397TNR3_9GLOM</name>
<protein>
    <recommendedName>
        <fullName evidence="1">HMG box domain-containing protein</fullName>
    </recommendedName>
</protein>
<dbReference type="EMBL" id="QKYT01000003">
    <property type="protein sequence ID" value="RIA99552.1"/>
    <property type="molecule type" value="Genomic_DNA"/>
</dbReference>
<reference evidence="2 3" key="1">
    <citation type="submission" date="2018-06" db="EMBL/GenBank/DDBJ databases">
        <title>Comparative genomics reveals the genomic features of Rhizophagus irregularis, R. cerebriforme, R. diaphanum and Gigaspora rosea, and their symbiotic lifestyle signature.</title>
        <authorList>
            <person name="Morin E."/>
            <person name="San Clemente H."/>
            <person name="Chen E.C.H."/>
            <person name="De La Providencia I."/>
            <person name="Hainaut M."/>
            <person name="Kuo A."/>
            <person name="Kohler A."/>
            <person name="Murat C."/>
            <person name="Tang N."/>
            <person name="Roy S."/>
            <person name="Loubradou J."/>
            <person name="Henrissat B."/>
            <person name="Grigoriev I.V."/>
            <person name="Corradi N."/>
            <person name="Roux C."/>
            <person name="Martin F.M."/>
        </authorList>
    </citation>
    <scope>NUCLEOTIDE SEQUENCE [LARGE SCALE GENOMIC DNA]</scope>
    <source>
        <strain evidence="2 3">DAOM 227022</strain>
    </source>
</reference>
<dbReference type="AlphaFoldDB" id="A0A397TNR3"/>
<dbReference type="Pfam" id="PF00505">
    <property type="entry name" value="HMG_box"/>
    <property type="match status" value="1"/>
</dbReference>
<evidence type="ECO:0000313" key="2">
    <source>
        <dbReference type="EMBL" id="RIA99552.1"/>
    </source>
</evidence>
<dbReference type="Proteomes" id="UP000265703">
    <property type="component" value="Unassembled WGS sequence"/>
</dbReference>
<organism evidence="2 3">
    <name type="scientific">Glomus cerebriforme</name>
    <dbReference type="NCBI Taxonomy" id="658196"/>
    <lineage>
        <taxon>Eukaryota</taxon>
        <taxon>Fungi</taxon>
        <taxon>Fungi incertae sedis</taxon>
        <taxon>Mucoromycota</taxon>
        <taxon>Glomeromycotina</taxon>
        <taxon>Glomeromycetes</taxon>
        <taxon>Glomerales</taxon>
        <taxon>Glomeraceae</taxon>
        <taxon>Glomus</taxon>
    </lineage>
</organism>
<comment type="caution">
    <text evidence="2">The sequence shown here is derived from an EMBL/GenBank/DDBJ whole genome shotgun (WGS) entry which is preliminary data.</text>
</comment>
<dbReference type="SUPFAM" id="SSF47095">
    <property type="entry name" value="HMG-box"/>
    <property type="match status" value="1"/>
</dbReference>
<feature type="domain" description="HMG box" evidence="1">
    <location>
        <begin position="66"/>
        <end position="125"/>
    </location>
</feature>
<proteinExistence type="predicted"/>
<dbReference type="InterPro" id="IPR036910">
    <property type="entry name" value="HMG_box_dom_sf"/>
</dbReference>
<dbReference type="OrthoDB" id="2417288at2759"/>
<accession>A0A397TNR3</accession>
<keyword evidence="3" id="KW-1185">Reference proteome</keyword>
<evidence type="ECO:0000259" key="1">
    <source>
        <dbReference type="Pfam" id="PF00505"/>
    </source>
</evidence>